<keyword evidence="1" id="KW-0175">Coiled coil</keyword>
<accession>A0AAU9P9G4</accession>
<dbReference type="AlphaFoldDB" id="A0AAU9P9G4"/>
<dbReference type="EMBL" id="CAKMRJ010005523">
    <property type="protein sequence ID" value="CAH1446819.1"/>
    <property type="molecule type" value="Genomic_DNA"/>
</dbReference>
<evidence type="ECO:0000256" key="2">
    <source>
        <dbReference type="SAM" id="MobiDB-lite"/>
    </source>
</evidence>
<evidence type="ECO:0000313" key="4">
    <source>
        <dbReference type="Proteomes" id="UP001157418"/>
    </source>
</evidence>
<keyword evidence="4" id="KW-1185">Reference proteome</keyword>
<feature type="compositionally biased region" description="Polar residues" evidence="2">
    <location>
        <begin position="1"/>
        <end position="10"/>
    </location>
</feature>
<evidence type="ECO:0000313" key="3">
    <source>
        <dbReference type="EMBL" id="CAH1446819.1"/>
    </source>
</evidence>
<gene>
    <name evidence="3" type="ORF">LVIROSA_LOCUS32479</name>
</gene>
<evidence type="ECO:0000256" key="1">
    <source>
        <dbReference type="SAM" id="Coils"/>
    </source>
</evidence>
<protein>
    <submittedName>
        <fullName evidence="3">Uncharacterized protein</fullName>
    </submittedName>
</protein>
<reference evidence="3 4" key="1">
    <citation type="submission" date="2022-01" db="EMBL/GenBank/DDBJ databases">
        <authorList>
            <person name="Xiong W."/>
            <person name="Schranz E."/>
        </authorList>
    </citation>
    <scope>NUCLEOTIDE SEQUENCE [LARGE SCALE GENOMIC DNA]</scope>
</reference>
<organism evidence="3 4">
    <name type="scientific">Lactuca virosa</name>
    <dbReference type="NCBI Taxonomy" id="75947"/>
    <lineage>
        <taxon>Eukaryota</taxon>
        <taxon>Viridiplantae</taxon>
        <taxon>Streptophyta</taxon>
        <taxon>Embryophyta</taxon>
        <taxon>Tracheophyta</taxon>
        <taxon>Spermatophyta</taxon>
        <taxon>Magnoliopsida</taxon>
        <taxon>eudicotyledons</taxon>
        <taxon>Gunneridae</taxon>
        <taxon>Pentapetalae</taxon>
        <taxon>asterids</taxon>
        <taxon>campanulids</taxon>
        <taxon>Asterales</taxon>
        <taxon>Asteraceae</taxon>
        <taxon>Cichorioideae</taxon>
        <taxon>Cichorieae</taxon>
        <taxon>Lactucinae</taxon>
        <taxon>Lactuca</taxon>
    </lineage>
</organism>
<sequence>MESAENSSECVPNDSKKDKKPPPLSLLAIAETRRERLEGFFWPSNVNQPHMEVEKGNVSGLNGKVIQEDMDQRNSVANDINKILRGVESMSNKLEDLSSRVQLMEAVLQKFQQNQPGFSFSPVEESQGIPCDQNIVWYPTRTSCLLLLRI</sequence>
<feature type="region of interest" description="Disordered" evidence="2">
    <location>
        <begin position="1"/>
        <end position="24"/>
    </location>
</feature>
<comment type="caution">
    <text evidence="3">The sequence shown here is derived from an EMBL/GenBank/DDBJ whole genome shotgun (WGS) entry which is preliminary data.</text>
</comment>
<proteinExistence type="predicted"/>
<dbReference type="Proteomes" id="UP001157418">
    <property type="component" value="Unassembled WGS sequence"/>
</dbReference>
<feature type="coiled-coil region" evidence="1">
    <location>
        <begin position="87"/>
        <end position="114"/>
    </location>
</feature>
<name>A0AAU9P9G4_9ASTR</name>